<sequence>MKLGHRPRPDTGPGTPKLYEQSDIVEKQINPTFNQPTSSTMSNQTYTESAKDKLNDMKEGTKEFAGNVKDKISGAAEATKDKAQDAAHWTGEKLGMAKDEAGNKCEHAKDCGHDYAQRFGDKTKEVGNRIQQSH</sequence>
<feature type="compositionally biased region" description="Polar residues" evidence="1">
    <location>
        <begin position="29"/>
        <end position="48"/>
    </location>
</feature>
<accession>A0A7E4VAC8</accession>
<reference evidence="2" key="1">
    <citation type="journal article" date="2013" name="Genetics">
        <title>The draft genome and transcriptome of Panagrellus redivivus are shaped by the harsh demands of a free-living lifestyle.</title>
        <authorList>
            <person name="Srinivasan J."/>
            <person name="Dillman A.R."/>
            <person name="Macchietto M.G."/>
            <person name="Heikkinen L."/>
            <person name="Lakso M."/>
            <person name="Fracchia K.M."/>
            <person name="Antoshechkin I."/>
            <person name="Mortazavi A."/>
            <person name="Wong G."/>
            <person name="Sternberg P.W."/>
        </authorList>
    </citation>
    <scope>NUCLEOTIDE SEQUENCE [LARGE SCALE GENOMIC DNA]</scope>
    <source>
        <strain evidence="2">MT8872</strain>
    </source>
</reference>
<feature type="region of interest" description="Disordered" evidence="1">
    <location>
        <begin position="1"/>
        <end position="52"/>
    </location>
</feature>
<dbReference type="Proteomes" id="UP000492821">
    <property type="component" value="Unassembled WGS sequence"/>
</dbReference>
<dbReference type="WBParaSite" id="Pan_g18580.t1">
    <property type="protein sequence ID" value="Pan_g18580.t1"/>
    <property type="gene ID" value="Pan_g18580"/>
</dbReference>
<dbReference type="AlphaFoldDB" id="A0A7E4VAC8"/>
<proteinExistence type="predicted"/>
<dbReference type="PANTHER" id="PTHR47372:SF11">
    <property type="entry name" value="RE19971P"/>
    <property type="match status" value="1"/>
</dbReference>
<name>A0A7E4VAC8_PANRE</name>
<evidence type="ECO:0000313" key="2">
    <source>
        <dbReference type="Proteomes" id="UP000492821"/>
    </source>
</evidence>
<evidence type="ECO:0000313" key="3">
    <source>
        <dbReference type="WBParaSite" id="Pan_g18580.t1"/>
    </source>
</evidence>
<dbReference type="Gene3D" id="6.10.140.1430">
    <property type="match status" value="1"/>
</dbReference>
<evidence type="ECO:0000256" key="1">
    <source>
        <dbReference type="SAM" id="MobiDB-lite"/>
    </source>
</evidence>
<dbReference type="PANTHER" id="PTHR47372">
    <property type="entry name" value="DAUER UP-REGULATED-RELATED"/>
    <property type="match status" value="1"/>
</dbReference>
<organism evidence="2 3">
    <name type="scientific">Panagrellus redivivus</name>
    <name type="common">Microworm</name>
    <dbReference type="NCBI Taxonomy" id="6233"/>
    <lineage>
        <taxon>Eukaryota</taxon>
        <taxon>Metazoa</taxon>
        <taxon>Ecdysozoa</taxon>
        <taxon>Nematoda</taxon>
        <taxon>Chromadorea</taxon>
        <taxon>Rhabditida</taxon>
        <taxon>Tylenchina</taxon>
        <taxon>Panagrolaimomorpha</taxon>
        <taxon>Panagrolaimoidea</taxon>
        <taxon>Panagrolaimidae</taxon>
        <taxon>Panagrellus</taxon>
    </lineage>
</organism>
<protein>
    <submittedName>
        <fullName evidence="3">Late embryogenesis abundant protein</fullName>
    </submittedName>
</protein>
<keyword evidence="2" id="KW-1185">Reference proteome</keyword>
<reference evidence="3" key="2">
    <citation type="submission" date="2020-10" db="UniProtKB">
        <authorList>
            <consortium name="WormBaseParasite"/>
        </authorList>
    </citation>
    <scope>IDENTIFICATION</scope>
</reference>